<comment type="caution">
    <text evidence="1">The sequence shown here is derived from an EMBL/GenBank/DDBJ whole genome shotgun (WGS) entry which is preliminary data.</text>
</comment>
<protein>
    <submittedName>
        <fullName evidence="1">Uncharacterized protein</fullName>
    </submittedName>
</protein>
<name>A0A939SV83_SERMA</name>
<organism evidence="1">
    <name type="scientific">Serratia marcescens</name>
    <dbReference type="NCBI Taxonomy" id="615"/>
    <lineage>
        <taxon>Bacteria</taxon>
        <taxon>Pseudomonadati</taxon>
        <taxon>Pseudomonadota</taxon>
        <taxon>Gammaproteobacteria</taxon>
        <taxon>Enterobacterales</taxon>
        <taxon>Yersiniaceae</taxon>
        <taxon>Serratia</taxon>
    </lineage>
</organism>
<proteinExistence type="predicted"/>
<evidence type="ECO:0000313" key="1">
    <source>
        <dbReference type="EMBL" id="MBO2006853.1"/>
    </source>
</evidence>
<accession>A0A939SV83</accession>
<reference evidence="1" key="1">
    <citation type="submission" date="2021-03" db="EMBL/GenBank/DDBJ databases">
        <title>Molecular epidemiology and mechanisms of colistin and carbapenem resistance in Enterobacteriaceae from clinical isolates, the environment and porcine samples in Pretoria, South Africa.</title>
        <authorList>
            <person name="Bogoshi D."/>
            <person name="Mbelle N.M."/>
            <person name="Naidoo V."/>
            <person name="Osei Sekyere J."/>
        </authorList>
    </citation>
    <scope>NUCLEOTIDE SEQUENCE</scope>
    <source>
        <strain evidence="1">C080</strain>
    </source>
</reference>
<sequence>MVCGLYYGAAFVRRKNYCWRGIFDSWYFRDSFTTFIATGWQTNYDVAIFLMPFPEVSVCRCWNAA</sequence>
<gene>
    <name evidence="1" type="ORF">J4732_10480</name>
</gene>
<dbReference type="AlphaFoldDB" id="A0A939SV83"/>
<dbReference type="EMBL" id="JAGETR010000060">
    <property type="protein sequence ID" value="MBO2006853.1"/>
    <property type="molecule type" value="Genomic_DNA"/>
</dbReference>